<reference evidence="2" key="1">
    <citation type="submission" date="2018-11" db="EMBL/GenBank/DDBJ databases">
        <authorList>
            <person name="Alioto T."/>
            <person name="Alioto T."/>
        </authorList>
    </citation>
    <scope>NUCLEOTIDE SEQUENCE</scope>
</reference>
<accession>A0A8B6BFU2</accession>
<sequence>MKSASLKALQVEMETLFTTSEEQRSDSEVGSSEYEAAHDRQTQRHKKRKINISPGLKTYSESVQSSIKKAPTRRRLEVKKSVSKAKKFFAVVIRVDTETRLGLKNPILIQKLFNKTVGIFKNLNKTRTCNLFVECFDVNQFNELKKLNKLVQWNSELTFPK</sequence>
<evidence type="ECO:0000313" key="2">
    <source>
        <dbReference type="EMBL" id="VDH89532.1"/>
    </source>
</evidence>
<gene>
    <name evidence="2" type="ORF">MGAL_10B056763</name>
</gene>
<keyword evidence="3" id="KW-1185">Reference proteome</keyword>
<comment type="caution">
    <text evidence="2">The sequence shown here is derived from an EMBL/GenBank/DDBJ whole genome shotgun (WGS) entry which is preliminary data.</text>
</comment>
<dbReference type="EMBL" id="UYJE01000046">
    <property type="protein sequence ID" value="VDH89532.1"/>
    <property type="molecule type" value="Genomic_DNA"/>
</dbReference>
<name>A0A8B6BFU2_MYTGA</name>
<dbReference type="AlphaFoldDB" id="A0A8B6BFU2"/>
<evidence type="ECO:0000313" key="3">
    <source>
        <dbReference type="Proteomes" id="UP000596742"/>
    </source>
</evidence>
<feature type="region of interest" description="Disordered" evidence="1">
    <location>
        <begin position="17"/>
        <end position="55"/>
    </location>
</feature>
<protein>
    <submittedName>
        <fullName evidence="2">Uncharacterized protein</fullName>
    </submittedName>
</protein>
<organism evidence="2 3">
    <name type="scientific">Mytilus galloprovincialis</name>
    <name type="common">Mediterranean mussel</name>
    <dbReference type="NCBI Taxonomy" id="29158"/>
    <lineage>
        <taxon>Eukaryota</taxon>
        <taxon>Metazoa</taxon>
        <taxon>Spiralia</taxon>
        <taxon>Lophotrochozoa</taxon>
        <taxon>Mollusca</taxon>
        <taxon>Bivalvia</taxon>
        <taxon>Autobranchia</taxon>
        <taxon>Pteriomorphia</taxon>
        <taxon>Mytilida</taxon>
        <taxon>Mytiloidea</taxon>
        <taxon>Mytilidae</taxon>
        <taxon>Mytilinae</taxon>
        <taxon>Mytilus</taxon>
    </lineage>
</organism>
<proteinExistence type="predicted"/>
<dbReference type="Proteomes" id="UP000596742">
    <property type="component" value="Unassembled WGS sequence"/>
</dbReference>
<evidence type="ECO:0000256" key="1">
    <source>
        <dbReference type="SAM" id="MobiDB-lite"/>
    </source>
</evidence>